<comment type="caution">
    <text evidence="1">The sequence shown here is derived from an EMBL/GenBank/DDBJ whole genome shotgun (WGS) entry which is preliminary data.</text>
</comment>
<dbReference type="EMBL" id="PYAG01000039">
    <property type="protein sequence ID" value="RAO27748.1"/>
    <property type="molecule type" value="Genomic_DNA"/>
</dbReference>
<organism evidence="1 2">
    <name type="scientific">Micromonospora saelicesensis</name>
    <dbReference type="NCBI Taxonomy" id="285676"/>
    <lineage>
        <taxon>Bacteria</taxon>
        <taxon>Bacillati</taxon>
        <taxon>Actinomycetota</taxon>
        <taxon>Actinomycetes</taxon>
        <taxon>Micromonosporales</taxon>
        <taxon>Micromonosporaceae</taxon>
        <taxon>Micromonospora</taxon>
    </lineage>
</organism>
<accession>A0A328NJ08</accession>
<protein>
    <submittedName>
        <fullName evidence="1">Uncharacterized protein</fullName>
    </submittedName>
</protein>
<dbReference type="Proteomes" id="UP000249419">
    <property type="component" value="Unassembled WGS sequence"/>
</dbReference>
<proteinExistence type="predicted"/>
<gene>
    <name evidence="1" type="ORF">PSN13_05636</name>
</gene>
<evidence type="ECO:0000313" key="1">
    <source>
        <dbReference type="EMBL" id="RAO27748.1"/>
    </source>
</evidence>
<sequence length="61" mass="6562">MSCECASSLRGQPEMRREVGVHDELLGSAAGHNETMAGWTWMFLVSCCGEGTGVLMLTDVL</sequence>
<name>A0A328NJ08_9ACTN</name>
<reference evidence="1 2" key="1">
    <citation type="submission" date="2018-03" db="EMBL/GenBank/DDBJ databases">
        <title>Defining the species Micromonospora saelicesensis and Micromonospora noduli under the framework of genomics.</title>
        <authorList>
            <person name="Riesco R."/>
            <person name="Trujillo M.E."/>
        </authorList>
    </citation>
    <scope>NUCLEOTIDE SEQUENCE [LARGE SCALE GENOMIC DNA]</scope>
    <source>
        <strain evidence="1 2">PSN13</strain>
    </source>
</reference>
<evidence type="ECO:0000313" key="2">
    <source>
        <dbReference type="Proteomes" id="UP000249419"/>
    </source>
</evidence>
<dbReference type="AlphaFoldDB" id="A0A328NJ08"/>